<dbReference type="SUPFAM" id="SSF54909">
    <property type="entry name" value="Dimeric alpha+beta barrel"/>
    <property type="match status" value="1"/>
</dbReference>
<dbReference type="EMBL" id="CABPSB010000011">
    <property type="protein sequence ID" value="VVE23302.1"/>
    <property type="molecule type" value="Genomic_DNA"/>
</dbReference>
<evidence type="ECO:0000256" key="1">
    <source>
        <dbReference type="ARBA" id="ARBA00007689"/>
    </source>
</evidence>
<reference evidence="3 4" key="1">
    <citation type="submission" date="2019-08" db="EMBL/GenBank/DDBJ databases">
        <authorList>
            <person name="Peeters C."/>
        </authorList>
    </citation>
    <scope>NUCLEOTIDE SEQUENCE [LARGE SCALE GENOMIC DNA]</scope>
    <source>
        <strain evidence="3 4">LMG 31108</strain>
    </source>
</reference>
<evidence type="ECO:0000313" key="3">
    <source>
        <dbReference type="EMBL" id="VVE23302.1"/>
    </source>
</evidence>
<organism evidence="3 4">
    <name type="scientific">Pandoraea anhela</name>
    <dbReference type="NCBI Taxonomy" id="2508295"/>
    <lineage>
        <taxon>Bacteria</taxon>
        <taxon>Pseudomonadati</taxon>
        <taxon>Pseudomonadota</taxon>
        <taxon>Betaproteobacteria</taxon>
        <taxon>Burkholderiales</taxon>
        <taxon>Burkholderiaceae</taxon>
        <taxon>Pandoraea</taxon>
    </lineage>
</organism>
<dbReference type="InterPro" id="IPR011008">
    <property type="entry name" value="Dimeric_a/b-barrel"/>
</dbReference>
<dbReference type="InterPro" id="IPR005545">
    <property type="entry name" value="YCII"/>
</dbReference>
<evidence type="ECO:0000259" key="2">
    <source>
        <dbReference type="Pfam" id="PF03795"/>
    </source>
</evidence>
<dbReference type="AlphaFoldDB" id="A0A5E4WEP1"/>
<dbReference type="Gene3D" id="3.30.70.1060">
    <property type="entry name" value="Dimeric alpha+beta barrel"/>
    <property type="match status" value="1"/>
</dbReference>
<dbReference type="PANTHER" id="PTHR33606">
    <property type="entry name" value="PROTEIN YCII"/>
    <property type="match status" value="1"/>
</dbReference>
<evidence type="ECO:0000313" key="4">
    <source>
        <dbReference type="Proteomes" id="UP000406256"/>
    </source>
</evidence>
<dbReference type="Proteomes" id="UP000406256">
    <property type="component" value="Unassembled WGS sequence"/>
</dbReference>
<accession>A0A5E4WEP1</accession>
<gene>
    <name evidence="3" type="ORF">PAN31108_03245</name>
</gene>
<name>A0A5E4WEP1_9BURK</name>
<feature type="domain" description="YCII-related" evidence="2">
    <location>
        <begin position="1"/>
        <end position="95"/>
    </location>
</feature>
<dbReference type="OrthoDB" id="9797014at2"/>
<sequence>MIFVIYRIDAPQTSGKRDDFRRAHLDYLQRFNLEILCAGALLGDPDDAAAPGSRPEIGSLYVVDFPSESSARRFAFEDPFHQAGLFASVEVRPFTARLGPLAASLIR</sequence>
<dbReference type="Pfam" id="PF03795">
    <property type="entry name" value="YCII"/>
    <property type="match status" value="1"/>
</dbReference>
<keyword evidence="4" id="KW-1185">Reference proteome</keyword>
<comment type="similarity">
    <text evidence="1">Belongs to the YciI family.</text>
</comment>
<dbReference type="InterPro" id="IPR051807">
    <property type="entry name" value="Sec-metab_biosynth-assoc"/>
</dbReference>
<proteinExistence type="inferred from homology"/>
<protein>
    <recommendedName>
        <fullName evidence="2">YCII-related domain-containing protein</fullName>
    </recommendedName>
</protein>
<dbReference type="RefSeq" id="WP_150669836.1">
    <property type="nucleotide sequence ID" value="NZ_CABPSB010000011.1"/>
</dbReference>
<dbReference type="PANTHER" id="PTHR33606:SF3">
    <property type="entry name" value="PROTEIN YCII"/>
    <property type="match status" value="1"/>
</dbReference>